<dbReference type="PANTHER" id="PTHR47872:SF3">
    <property type="entry name" value="NUCLEAR RNA EXPORT FACTOR SDE5 ISOFORM X1"/>
    <property type="match status" value="1"/>
</dbReference>
<dbReference type="Pfam" id="PF08590">
    <property type="entry name" value="DUF1771"/>
    <property type="match status" value="1"/>
</dbReference>
<feature type="compositionally biased region" description="Polar residues" evidence="1">
    <location>
        <begin position="124"/>
        <end position="138"/>
    </location>
</feature>
<reference evidence="3" key="1">
    <citation type="submission" date="2018-02" db="EMBL/GenBank/DDBJ databases">
        <authorList>
            <person name="Cohen D.B."/>
            <person name="Kent A.D."/>
        </authorList>
    </citation>
    <scope>NUCLEOTIDE SEQUENCE</scope>
</reference>
<dbReference type="InterPro" id="IPR036063">
    <property type="entry name" value="Smr_dom_sf"/>
</dbReference>
<name>A0A2N9I5G0_FAGSY</name>
<accession>A0A2N9I5G0</accession>
<sequence>MSSSSNGTSFPCKCKVEGEVVGSRLINGGGDLNPGSPHWEDWAMPLSYKALGTSNGVVHMSIGKTQLRCQLVYAVEAVYLHCLRISGKRHSVLMFWGRVLICHDLDVSPKAEVLSHQRKLQYVNHPNRNGNSVSSTNGVEPPGQLNERNDLQKEVLFALFNAPERSEELVRRTTNAVKRSASSWRVVDGPSMDLVDHKKTVTYLQRDNEDDVNKEDVYQLLRKAVKEYRGTMKEYYKAAVDAFAEGDHVRAEKLLEQGHFFHKKTREADEESNEKILESRDVDSQDEILLDLHDHGAKEALRLLKCHLSSFSRIPSMKYLKVIIETSDEDITKGSRRRLVLKLLEKESIKWTEEGNTGVILIHLDNIKWKQLSFVKK</sequence>
<dbReference type="InterPro" id="IPR013899">
    <property type="entry name" value="DUF1771"/>
</dbReference>
<dbReference type="AlphaFoldDB" id="A0A2N9I5G0"/>
<feature type="domain" description="DUF1771" evidence="2">
    <location>
        <begin position="217"/>
        <end position="282"/>
    </location>
</feature>
<feature type="region of interest" description="Disordered" evidence="1">
    <location>
        <begin position="123"/>
        <end position="145"/>
    </location>
</feature>
<dbReference type="Gene3D" id="3.30.1370.110">
    <property type="match status" value="1"/>
</dbReference>
<protein>
    <recommendedName>
        <fullName evidence="2">DUF1771 domain-containing protein</fullName>
    </recommendedName>
</protein>
<dbReference type="PANTHER" id="PTHR47872">
    <property type="entry name" value="NUCLEAR RNA EXPORT FACTOR SDE5-RELATED"/>
    <property type="match status" value="1"/>
</dbReference>
<dbReference type="EMBL" id="OIVN01004846">
    <property type="protein sequence ID" value="SPD19545.1"/>
    <property type="molecule type" value="Genomic_DNA"/>
</dbReference>
<evidence type="ECO:0000259" key="2">
    <source>
        <dbReference type="SMART" id="SM01162"/>
    </source>
</evidence>
<dbReference type="SMART" id="SM01162">
    <property type="entry name" value="DUF1771"/>
    <property type="match status" value="1"/>
</dbReference>
<organism evidence="3">
    <name type="scientific">Fagus sylvatica</name>
    <name type="common">Beechnut</name>
    <dbReference type="NCBI Taxonomy" id="28930"/>
    <lineage>
        <taxon>Eukaryota</taxon>
        <taxon>Viridiplantae</taxon>
        <taxon>Streptophyta</taxon>
        <taxon>Embryophyta</taxon>
        <taxon>Tracheophyta</taxon>
        <taxon>Spermatophyta</taxon>
        <taxon>Magnoliopsida</taxon>
        <taxon>eudicotyledons</taxon>
        <taxon>Gunneridae</taxon>
        <taxon>Pentapetalae</taxon>
        <taxon>rosids</taxon>
        <taxon>fabids</taxon>
        <taxon>Fagales</taxon>
        <taxon>Fagaceae</taxon>
        <taxon>Fagus</taxon>
    </lineage>
</organism>
<proteinExistence type="predicted"/>
<gene>
    <name evidence="3" type="ORF">FSB_LOCUS47427</name>
</gene>
<evidence type="ECO:0000256" key="1">
    <source>
        <dbReference type="SAM" id="MobiDB-lite"/>
    </source>
</evidence>
<evidence type="ECO:0000313" key="3">
    <source>
        <dbReference type="EMBL" id="SPD19545.1"/>
    </source>
</evidence>